<accession>A0A7G6E3I0</accession>
<dbReference type="GO" id="GO:0030976">
    <property type="term" value="F:thiamine pyrophosphate binding"/>
    <property type="evidence" value="ECO:0007669"/>
    <property type="project" value="UniProtKB-UniRule"/>
</dbReference>
<dbReference type="AlphaFoldDB" id="A0A7G6E3I0"/>
<dbReference type="InterPro" id="IPR012001">
    <property type="entry name" value="Thiamin_PyroP_enz_TPP-bd_dom"/>
</dbReference>
<comment type="pathway">
    <text evidence="1 12">Amino-acid biosynthesis; L-isoleucine biosynthesis; L-isoleucine from 2-oxobutanoate: step 1/4.</text>
</comment>
<dbReference type="SUPFAM" id="SSF52518">
    <property type="entry name" value="Thiamin diphosphate-binding fold (THDP-binding)"/>
    <property type="match status" value="2"/>
</dbReference>
<keyword evidence="7 12" id="KW-0479">Metal-binding</keyword>
<dbReference type="FunFam" id="3.40.50.1220:FF:000008">
    <property type="entry name" value="Acetolactate synthase"/>
    <property type="match status" value="1"/>
</dbReference>
<evidence type="ECO:0000259" key="14">
    <source>
        <dbReference type="Pfam" id="PF02775"/>
    </source>
</evidence>
<dbReference type="GO" id="GO:0009097">
    <property type="term" value="P:isoleucine biosynthetic process"/>
    <property type="evidence" value="ECO:0007669"/>
    <property type="project" value="UniProtKB-UniPathway"/>
</dbReference>
<evidence type="ECO:0000256" key="5">
    <source>
        <dbReference type="ARBA" id="ARBA00022605"/>
    </source>
</evidence>
<feature type="domain" description="Thiamine pyrophosphate enzyme TPP-binding" evidence="14">
    <location>
        <begin position="382"/>
        <end position="530"/>
    </location>
</feature>
<dbReference type="InterPro" id="IPR000399">
    <property type="entry name" value="TPP-bd_CS"/>
</dbReference>
<dbReference type="InterPro" id="IPR045229">
    <property type="entry name" value="TPP_enz"/>
</dbReference>
<protein>
    <recommendedName>
        <fullName evidence="4 12">Acetolactate synthase</fullName>
        <ecNumber evidence="4 12">2.2.1.6</ecNumber>
    </recommendedName>
</protein>
<dbReference type="Gene3D" id="3.40.50.1220">
    <property type="entry name" value="TPP-binding domain"/>
    <property type="match status" value="1"/>
</dbReference>
<dbReference type="FunFam" id="3.40.50.970:FF:000007">
    <property type="entry name" value="Acetolactate synthase"/>
    <property type="match status" value="1"/>
</dbReference>
<dbReference type="Pfam" id="PF02775">
    <property type="entry name" value="TPP_enzyme_C"/>
    <property type="match status" value="1"/>
</dbReference>
<evidence type="ECO:0000313" key="17">
    <source>
        <dbReference type="Proteomes" id="UP000515847"/>
    </source>
</evidence>
<comment type="cofactor">
    <cofactor evidence="12">
        <name>thiamine diphosphate</name>
        <dbReference type="ChEBI" id="CHEBI:58937"/>
    </cofactor>
    <text evidence="12">Binds 1 thiamine pyrophosphate per subunit.</text>
</comment>
<evidence type="ECO:0000313" key="16">
    <source>
        <dbReference type="EMBL" id="QNB46634.1"/>
    </source>
</evidence>
<dbReference type="CDD" id="cd07035">
    <property type="entry name" value="TPP_PYR_POX_like"/>
    <property type="match status" value="1"/>
</dbReference>
<dbReference type="PANTHER" id="PTHR18968">
    <property type="entry name" value="THIAMINE PYROPHOSPHATE ENZYMES"/>
    <property type="match status" value="1"/>
</dbReference>
<comment type="catalytic activity">
    <reaction evidence="11 12">
        <text>2 pyruvate + H(+) = (2S)-2-acetolactate + CO2</text>
        <dbReference type="Rhea" id="RHEA:25249"/>
        <dbReference type="ChEBI" id="CHEBI:15361"/>
        <dbReference type="ChEBI" id="CHEBI:15378"/>
        <dbReference type="ChEBI" id="CHEBI:16526"/>
        <dbReference type="ChEBI" id="CHEBI:58476"/>
        <dbReference type="EC" id="2.2.1.6"/>
    </reaction>
</comment>
<comment type="cofactor">
    <cofactor evidence="12">
        <name>Mg(2+)</name>
        <dbReference type="ChEBI" id="CHEBI:18420"/>
    </cofactor>
    <text evidence="12">Binds 1 Mg(2+) ion per subunit.</text>
</comment>
<dbReference type="Pfam" id="PF00205">
    <property type="entry name" value="TPP_enzyme_M"/>
    <property type="match status" value="1"/>
</dbReference>
<evidence type="ECO:0000256" key="6">
    <source>
        <dbReference type="ARBA" id="ARBA00022679"/>
    </source>
</evidence>
<name>A0A7G6E3I0_THEFR</name>
<dbReference type="EMBL" id="CP045798">
    <property type="protein sequence ID" value="QNB46634.1"/>
    <property type="molecule type" value="Genomic_DNA"/>
</dbReference>
<evidence type="ECO:0000256" key="10">
    <source>
        <dbReference type="ARBA" id="ARBA00023304"/>
    </source>
</evidence>
<dbReference type="InterPro" id="IPR012846">
    <property type="entry name" value="Acetolactate_synth_lsu"/>
</dbReference>
<evidence type="ECO:0000256" key="2">
    <source>
        <dbReference type="ARBA" id="ARBA00005025"/>
    </source>
</evidence>
<evidence type="ECO:0000256" key="11">
    <source>
        <dbReference type="ARBA" id="ARBA00048670"/>
    </source>
</evidence>
<dbReference type="RefSeq" id="WP_034424032.1">
    <property type="nucleotide sequence ID" value="NZ_CP045798.1"/>
</dbReference>
<feature type="domain" description="Thiamine pyrophosphate enzyme N-terminal TPP-binding" evidence="15">
    <location>
        <begin position="4"/>
        <end position="117"/>
    </location>
</feature>
<dbReference type="GO" id="GO:0005948">
    <property type="term" value="C:acetolactate synthase complex"/>
    <property type="evidence" value="ECO:0007669"/>
    <property type="project" value="TreeGrafter"/>
</dbReference>
<dbReference type="Pfam" id="PF02776">
    <property type="entry name" value="TPP_enzyme_N"/>
    <property type="match status" value="1"/>
</dbReference>
<dbReference type="InterPro" id="IPR011766">
    <property type="entry name" value="TPP_enzyme_TPP-bd"/>
</dbReference>
<evidence type="ECO:0000259" key="15">
    <source>
        <dbReference type="Pfam" id="PF02776"/>
    </source>
</evidence>
<comment type="pathway">
    <text evidence="2 12">Amino-acid biosynthesis; L-valine biosynthesis; L-valine from pyruvate: step 1/4.</text>
</comment>
<evidence type="ECO:0000256" key="1">
    <source>
        <dbReference type="ARBA" id="ARBA00004974"/>
    </source>
</evidence>
<dbReference type="KEGG" id="tfr:BR63_10160"/>
<comment type="similarity">
    <text evidence="3 12">Belongs to the TPP enzyme family.</text>
</comment>
<dbReference type="InterPro" id="IPR029035">
    <property type="entry name" value="DHS-like_NAD/FAD-binding_dom"/>
</dbReference>
<dbReference type="InterPro" id="IPR012000">
    <property type="entry name" value="Thiamin_PyroP_enz_cen_dom"/>
</dbReference>
<dbReference type="UniPathway" id="UPA00049">
    <property type="reaction ID" value="UER00059"/>
</dbReference>
<dbReference type="InterPro" id="IPR039368">
    <property type="entry name" value="AHAS_TPP"/>
</dbReference>
<evidence type="ECO:0000256" key="4">
    <source>
        <dbReference type="ARBA" id="ARBA00013145"/>
    </source>
</evidence>
<dbReference type="Gene3D" id="3.40.50.970">
    <property type="match status" value="2"/>
</dbReference>
<dbReference type="GO" id="GO:0009099">
    <property type="term" value="P:L-valine biosynthetic process"/>
    <property type="evidence" value="ECO:0007669"/>
    <property type="project" value="UniProtKB-UniPathway"/>
</dbReference>
<dbReference type="PANTHER" id="PTHR18968:SF13">
    <property type="entry name" value="ACETOLACTATE SYNTHASE CATALYTIC SUBUNIT, MITOCHONDRIAL"/>
    <property type="match status" value="1"/>
</dbReference>
<dbReference type="InterPro" id="IPR029061">
    <property type="entry name" value="THDP-binding"/>
</dbReference>
<dbReference type="OrthoDB" id="4494979at2"/>
<evidence type="ECO:0000259" key="13">
    <source>
        <dbReference type="Pfam" id="PF00205"/>
    </source>
</evidence>
<keyword evidence="5 12" id="KW-0028">Amino-acid biosynthesis</keyword>
<dbReference type="GO" id="GO:0000287">
    <property type="term" value="F:magnesium ion binding"/>
    <property type="evidence" value="ECO:0007669"/>
    <property type="project" value="UniProtKB-UniRule"/>
</dbReference>
<dbReference type="Proteomes" id="UP000515847">
    <property type="component" value="Chromosome"/>
</dbReference>
<evidence type="ECO:0000256" key="9">
    <source>
        <dbReference type="ARBA" id="ARBA00023052"/>
    </source>
</evidence>
<dbReference type="EC" id="2.2.1.6" evidence="4 12"/>
<dbReference type="SUPFAM" id="SSF52467">
    <property type="entry name" value="DHS-like NAD/FAD-binding domain"/>
    <property type="match status" value="1"/>
</dbReference>
<dbReference type="PROSITE" id="PS00187">
    <property type="entry name" value="TPP_ENZYMES"/>
    <property type="match status" value="1"/>
</dbReference>
<keyword evidence="8 12" id="KW-0460">Magnesium</keyword>
<keyword evidence="6 12" id="KW-0808">Transferase</keyword>
<dbReference type="CDD" id="cd02015">
    <property type="entry name" value="TPP_AHAS"/>
    <property type="match status" value="1"/>
</dbReference>
<sequence>MLLGAEILVKCLEKEGVEVIFGYPGGAVLEIYDALMKSEGIRHVLVRHEQGAAHEASGYARASGKVGVCLATSGPGATNLVTGIATAYMDSIPLVVITGQVSTSMVGTDAFQEVDITGITDPITKYNYLVKDPRQLPRIVKEAFHIARSGRPGPVVIDIPRDVSASLLEYEACDHIELRGYKPNVNGHAGQIKQVVQLLMDAKRPLICAGGGVISAGAGQELTKIAEILNVPVVSTMMGLGAIPGDHPLALGMLGTYGVARANLAVSRCDLFVALGMRFDDRVTGNTAKFAPGAKIVHIDIDPAEIGKNVRVDIPLVGDLKIVLNQLVGRLVNKENAAWWEEIASFPPIFGEDQGENPEITVPEIMKSINELAPDNIIFTTDVGQHQIWAAQLLKVKKPRTFISSGGLGTMGYGIPAAVGAQVACPGHTVLVITGDGSFQMGMPELGTALEQDLPLKVLIINNQTLGMVKQLQDHYCGGRYAAVHFKKNPDFHYLAKAYGALALKITRREEIRGKVSEFLQHPGLAVLEVIVTAKDNVYPMVLAGCGLAEMIGRE</sequence>
<reference evidence="16 17" key="1">
    <citation type="journal article" date="2019" name="Front. Microbiol.">
        <title>Thermoanaerosceptrum fracticalcis gen. nov. sp. nov., a Novel Fumarate-Fermenting Microorganism From a Deep Fractured Carbonate Aquifer of the US Great Basin.</title>
        <authorList>
            <person name="Hamilton-Brehm S.D."/>
            <person name="Stewart L.E."/>
            <person name="Zavarin M."/>
            <person name="Caldwell M."/>
            <person name="Lawson P.A."/>
            <person name="Onstott T.C."/>
            <person name="Grzymski J."/>
            <person name="Neveux I."/>
            <person name="Lollar B.S."/>
            <person name="Russell C.E."/>
            <person name="Moser D.P."/>
        </authorList>
    </citation>
    <scope>NUCLEOTIDE SEQUENCE [LARGE SCALE GENOMIC DNA]</scope>
    <source>
        <strain evidence="16 17">DRI-13</strain>
    </source>
</reference>
<evidence type="ECO:0000256" key="12">
    <source>
        <dbReference type="RuleBase" id="RU003591"/>
    </source>
</evidence>
<feature type="domain" description="Thiamine pyrophosphate enzyme central" evidence="13">
    <location>
        <begin position="192"/>
        <end position="327"/>
    </location>
</feature>
<evidence type="ECO:0000256" key="7">
    <source>
        <dbReference type="ARBA" id="ARBA00022723"/>
    </source>
</evidence>
<keyword evidence="9 12" id="KW-0786">Thiamine pyrophosphate</keyword>
<dbReference type="NCBIfam" id="TIGR00118">
    <property type="entry name" value="acolac_lg"/>
    <property type="match status" value="1"/>
</dbReference>
<organism evidence="16 17">
    <name type="scientific">Thermanaerosceptrum fracticalcis</name>
    <dbReference type="NCBI Taxonomy" id="1712410"/>
    <lineage>
        <taxon>Bacteria</taxon>
        <taxon>Bacillati</taxon>
        <taxon>Bacillota</taxon>
        <taxon>Clostridia</taxon>
        <taxon>Eubacteriales</taxon>
        <taxon>Peptococcaceae</taxon>
        <taxon>Thermanaerosceptrum</taxon>
    </lineage>
</organism>
<gene>
    <name evidence="16" type="primary">ilvB</name>
    <name evidence="16" type="ORF">BR63_10160</name>
</gene>
<keyword evidence="17" id="KW-1185">Reference proteome</keyword>
<proteinExistence type="inferred from homology"/>
<evidence type="ECO:0000256" key="3">
    <source>
        <dbReference type="ARBA" id="ARBA00007812"/>
    </source>
</evidence>
<evidence type="ECO:0000256" key="8">
    <source>
        <dbReference type="ARBA" id="ARBA00022842"/>
    </source>
</evidence>
<dbReference type="UniPathway" id="UPA00047">
    <property type="reaction ID" value="UER00055"/>
</dbReference>
<dbReference type="GO" id="GO:0003984">
    <property type="term" value="F:acetolactate synthase activity"/>
    <property type="evidence" value="ECO:0007669"/>
    <property type="project" value="UniProtKB-EC"/>
</dbReference>
<dbReference type="GO" id="GO:0050660">
    <property type="term" value="F:flavin adenine dinucleotide binding"/>
    <property type="evidence" value="ECO:0007669"/>
    <property type="project" value="InterPro"/>
</dbReference>
<keyword evidence="10 12" id="KW-0100">Branched-chain amino acid biosynthesis</keyword>